<protein>
    <submittedName>
        <fullName evidence="2">Peptidase M22</fullName>
    </submittedName>
</protein>
<organism evidence="2 3">
    <name type="scientific">Deinococcus radiopugnans</name>
    <dbReference type="NCBI Taxonomy" id="57497"/>
    <lineage>
        <taxon>Bacteria</taxon>
        <taxon>Thermotogati</taxon>
        <taxon>Deinococcota</taxon>
        <taxon>Deinococci</taxon>
        <taxon>Deinococcales</taxon>
        <taxon>Deinococcaceae</taxon>
        <taxon>Deinococcus</taxon>
    </lineage>
</organism>
<dbReference type="Gene3D" id="3.30.420.40">
    <property type="match status" value="2"/>
</dbReference>
<dbReference type="EMBL" id="CP010028">
    <property type="protein sequence ID" value="AIZ45784.1"/>
    <property type="molecule type" value="Genomic_DNA"/>
</dbReference>
<evidence type="ECO:0000313" key="2">
    <source>
        <dbReference type="EMBL" id="AIZ45784.1"/>
    </source>
</evidence>
<dbReference type="NCBIfam" id="TIGR03725">
    <property type="entry name" value="T6A_YeaZ"/>
    <property type="match status" value="1"/>
</dbReference>
<evidence type="ECO:0000259" key="1">
    <source>
        <dbReference type="Pfam" id="PF00814"/>
    </source>
</evidence>
<dbReference type="InterPro" id="IPR022496">
    <property type="entry name" value="T6A_TsaB"/>
</dbReference>
<proteinExistence type="predicted"/>
<dbReference type="SUPFAM" id="SSF53067">
    <property type="entry name" value="Actin-like ATPase domain"/>
    <property type="match status" value="1"/>
</dbReference>
<dbReference type="InterPro" id="IPR000905">
    <property type="entry name" value="Gcp-like_dom"/>
</dbReference>
<gene>
    <name evidence="2" type="ORF">QR90_12970</name>
</gene>
<accession>A0A0A7KKP3</accession>
<dbReference type="Pfam" id="PF00814">
    <property type="entry name" value="TsaD"/>
    <property type="match status" value="1"/>
</dbReference>
<dbReference type="AlphaFoldDB" id="A0A0A7KKP3"/>
<dbReference type="GO" id="GO:0002949">
    <property type="term" value="P:tRNA threonylcarbamoyladenosine modification"/>
    <property type="evidence" value="ECO:0007669"/>
    <property type="project" value="InterPro"/>
</dbReference>
<reference evidence="3" key="1">
    <citation type="submission" date="2014-11" db="EMBL/GenBank/DDBJ databases">
        <title>Hymenobacter sp. DG25B genome submission.</title>
        <authorList>
            <person name="Jung H.-Y."/>
            <person name="Kim M.K."/>
            <person name="Srinivasan S."/>
            <person name="Lim S."/>
        </authorList>
    </citation>
    <scope>NUCLEOTIDE SEQUENCE [LARGE SCALE GENOMIC DNA]</scope>
    <source>
        <strain evidence="3">DY59</strain>
    </source>
</reference>
<dbReference type="Proteomes" id="UP000030634">
    <property type="component" value="Chromosome"/>
</dbReference>
<feature type="domain" description="Gcp-like" evidence="1">
    <location>
        <begin position="34"/>
        <end position="133"/>
    </location>
</feature>
<dbReference type="HOGENOM" id="CLU_064886_4_0_0"/>
<dbReference type="InterPro" id="IPR043129">
    <property type="entry name" value="ATPase_NBD"/>
</dbReference>
<dbReference type="KEGG" id="dsw:QR90_12970"/>
<name>A0A0A7KKP3_9DEIO</name>
<evidence type="ECO:0000313" key="3">
    <source>
        <dbReference type="Proteomes" id="UP000030634"/>
    </source>
</evidence>
<dbReference type="STRING" id="1182571.QR90_12970"/>
<sequence>MTAHSQVVLALDTATPHLTLALRWKDGKVASSREVGRAHAEQLPAATRELFAQSGLPFRADLLVIGTGPGSYTGVRVGASYALGLGRVWGAGVRGVPTLEGLVRGDGRQGVSLDARKGNVYGAVYEVSGGAVESVRHAPQKFSLEEFQALLGPLPHHSDLAPDGLALLEAGLRHGQERWALAYL</sequence>
<dbReference type="RefSeq" id="WP_039685125.1">
    <property type="nucleotide sequence ID" value="NZ_CP010028.1"/>
</dbReference>